<dbReference type="AlphaFoldDB" id="A0AAV1ZFN5"/>
<keyword evidence="2" id="KW-0479">Metal-binding</keyword>
<keyword evidence="2" id="KW-0547">Nucleotide-binding</keyword>
<dbReference type="GO" id="GO:0034353">
    <property type="term" value="F:mRNA 5'-diphosphatase activity"/>
    <property type="evidence" value="ECO:0007669"/>
    <property type="project" value="TreeGrafter"/>
</dbReference>
<comment type="caution">
    <text evidence="4">The sequence shown here is derived from an EMBL/GenBank/DDBJ whole genome shotgun (WGS) entry which is preliminary data.</text>
</comment>
<dbReference type="Pfam" id="PF08652">
    <property type="entry name" value="RAI1"/>
    <property type="match status" value="1"/>
</dbReference>
<dbReference type="GO" id="GO:0000956">
    <property type="term" value="P:nuclear-transcribed mRNA catabolic process"/>
    <property type="evidence" value="ECO:0007669"/>
    <property type="project" value="TreeGrafter"/>
</dbReference>
<proteinExistence type="inferred from homology"/>
<keyword evidence="2" id="KW-0540">Nuclease</keyword>
<dbReference type="GO" id="GO:0046872">
    <property type="term" value="F:metal ion binding"/>
    <property type="evidence" value="ECO:0007669"/>
    <property type="project" value="UniProtKB-KW"/>
</dbReference>
<dbReference type="GO" id="GO:0110155">
    <property type="term" value="P:NAD-cap decapping"/>
    <property type="evidence" value="ECO:0007669"/>
    <property type="project" value="TreeGrafter"/>
</dbReference>
<dbReference type="GO" id="GO:0004518">
    <property type="term" value="F:nuclease activity"/>
    <property type="evidence" value="ECO:0007669"/>
    <property type="project" value="UniProtKB-KW"/>
</dbReference>
<dbReference type="PANTHER" id="PTHR12395">
    <property type="entry name" value="DOM-3 RELATED"/>
    <property type="match status" value="1"/>
</dbReference>
<evidence type="ECO:0000256" key="2">
    <source>
        <dbReference type="RuleBase" id="RU367113"/>
    </source>
</evidence>
<dbReference type="PANTHER" id="PTHR12395:SF9">
    <property type="entry name" value="DECAPPING AND EXORIBONUCLEASE PROTEIN"/>
    <property type="match status" value="1"/>
</dbReference>
<dbReference type="InterPro" id="IPR039039">
    <property type="entry name" value="RAI1-like_fam"/>
</dbReference>
<sequence>MEMTTISFTYLDSEEIDPLEAPFQPSNGKNIPLFGKPIEIGHFSIDAKRKIHFDKSQMKYLIPFWKIRDFNFDLNKNFSTDVIHNYVTINKMYQILYWLKYHKHILQPKSAEATMKTSCVDFVTGRGTLSLISCTPYLKECLRNQWELCATKYNGIIYLSLVDSDIDIAEEETASDRKKRFQSWGYKFEQYITTDHIDGNPDLSSATHQLEEYNVILKNVLNKHSLLYKAEMDAVIPHRGFTDGSGDTSCYTEIKTSRIKTSSVDQYKFHKYKAIMWWTQSYFAGISEIICGNRTIQGIVKSIDIHRVSALPEEARGLWSPDVCLNFCDKFLTYLKRVVTEDDYNVVYKFNYRSGDIVYSSKLINPENRYRIIPEWYKRAMEE</sequence>
<dbReference type="InterPro" id="IPR013961">
    <property type="entry name" value="RAI1"/>
</dbReference>
<dbReference type="Proteomes" id="UP001497382">
    <property type="component" value="Unassembled WGS sequence"/>
</dbReference>
<reference evidence="4 5" key="1">
    <citation type="submission" date="2024-04" db="EMBL/GenBank/DDBJ databases">
        <authorList>
            <person name="Rising A."/>
            <person name="Reimegard J."/>
            <person name="Sonavane S."/>
            <person name="Akerstrom W."/>
            <person name="Nylinder S."/>
            <person name="Hedman E."/>
            <person name="Kallberg Y."/>
        </authorList>
    </citation>
    <scope>NUCLEOTIDE SEQUENCE [LARGE SCALE GENOMIC DNA]</scope>
</reference>
<dbReference type="GO" id="GO:0005829">
    <property type="term" value="C:cytosol"/>
    <property type="evidence" value="ECO:0007669"/>
    <property type="project" value="TreeGrafter"/>
</dbReference>
<comment type="function">
    <text evidence="2">Decapping enzyme for NAD-capped RNAs: specifically hydrolyzes the nicotinamide adenine dinucleotide (NAD) cap from a subset of RNAs by removing the entire NAD moiety from the 5'-end of an NAD-capped RNA.</text>
</comment>
<dbReference type="GO" id="GO:0000166">
    <property type="term" value="F:nucleotide binding"/>
    <property type="evidence" value="ECO:0007669"/>
    <property type="project" value="UniProtKB-KW"/>
</dbReference>
<protein>
    <recommendedName>
        <fullName evidence="2">Decapping nuclease</fullName>
        <ecNumber evidence="2">3.6.1.-</ecNumber>
    </recommendedName>
</protein>
<dbReference type="EC" id="3.6.1.-" evidence="2"/>
<evidence type="ECO:0000313" key="5">
    <source>
        <dbReference type="Proteomes" id="UP001497382"/>
    </source>
</evidence>
<evidence type="ECO:0000259" key="3">
    <source>
        <dbReference type="Pfam" id="PF08652"/>
    </source>
</evidence>
<comment type="subcellular location">
    <subcellularLocation>
        <location evidence="2">Nucleus</location>
    </subcellularLocation>
</comment>
<keyword evidence="2" id="KW-0378">Hydrolase</keyword>
<gene>
    <name evidence="4" type="ORF">LARSCL_LOCUS5225</name>
</gene>
<evidence type="ECO:0000256" key="1">
    <source>
        <dbReference type="ARBA" id="ARBA00006562"/>
    </source>
</evidence>
<accession>A0AAV1ZFN5</accession>
<keyword evidence="2" id="KW-0539">Nucleus</keyword>
<comment type="similarity">
    <text evidence="1 2">Belongs to the DXO/Dom3Z family.</text>
</comment>
<dbReference type="GO" id="GO:0005634">
    <property type="term" value="C:nucleus"/>
    <property type="evidence" value="ECO:0007669"/>
    <property type="project" value="UniProtKB-SubCell"/>
</dbReference>
<organism evidence="4 5">
    <name type="scientific">Larinioides sclopetarius</name>
    <dbReference type="NCBI Taxonomy" id="280406"/>
    <lineage>
        <taxon>Eukaryota</taxon>
        <taxon>Metazoa</taxon>
        <taxon>Ecdysozoa</taxon>
        <taxon>Arthropoda</taxon>
        <taxon>Chelicerata</taxon>
        <taxon>Arachnida</taxon>
        <taxon>Araneae</taxon>
        <taxon>Araneomorphae</taxon>
        <taxon>Entelegynae</taxon>
        <taxon>Araneoidea</taxon>
        <taxon>Araneidae</taxon>
        <taxon>Larinioides</taxon>
    </lineage>
</organism>
<dbReference type="EMBL" id="CAXIEN010000047">
    <property type="protein sequence ID" value="CAL1270314.1"/>
    <property type="molecule type" value="Genomic_DNA"/>
</dbReference>
<comment type="cofactor">
    <cofactor evidence="2">
        <name>a divalent metal cation</name>
        <dbReference type="ChEBI" id="CHEBI:60240"/>
    </cofactor>
</comment>
<dbReference type="GO" id="GO:0003723">
    <property type="term" value="F:RNA binding"/>
    <property type="evidence" value="ECO:0007669"/>
    <property type="project" value="UniProtKB-KW"/>
</dbReference>
<keyword evidence="5" id="KW-1185">Reference proteome</keyword>
<keyword evidence="2" id="KW-0694">RNA-binding</keyword>
<evidence type="ECO:0000313" key="4">
    <source>
        <dbReference type="EMBL" id="CAL1270314.1"/>
    </source>
</evidence>
<name>A0AAV1ZFN5_9ARAC</name>
<feature type="domain" description="RAI1-like" evidence="3">
    <location>
        <begin position="36"/>
        <end position="378"/>
    </location>
</feature>